<reference evidence="1" key="1">
    <citation type="submission" date="2019-07" db="EMBL/GenBank/DDBJ databases">
        <title>Biological characteristics of mucoid Acinetobacter baumannii from a general hospital in China.</title>
        <authorList>
            <person name="Hua X."/>
            <person name="Yu Y."/>
        </authorList>
    </citation>
    <scope>NUCLEOTIDE SEQUENCE [LARGE SCALE GENOMIC DNA]</scope>
    <source>
        <strain evidence="1">N41</strain>
    </source>
</reference>
<name>A0ABD5DAW2_ACIBA</name>
<dbReference type="RefSeq" id="WP_004716536.1">
    <property type="nucleotide sequence ID" value="NZ_CP110465.1"/>
</dbReference>
<comment type="caution">
    <text evidence="1">The sequence shown here is derived from an EMBL/GenBank/DDBJ whole genome shotgun (WGS) entry which is preliminary data.</text>
</comment>
<gene>
    <name evidence="1" type="ORF">FPK87_14135</name>
</gene>
<sequence length="80" mass="9410">MDNLKKKWLEEKGPYFCLDWVNKMEDDMLEEVTIMTPTKYEGSLAYPYLDFQPMVYTIEDFLAFAPKGKLHTSTDSILFS</sequence>
<protein>
    <submittedName>
        <fullName evidence="1">Uncharacterized protein</fullName>
    </submittedName>
</protein>
<evidence type="ECO:0000313" key="1">
    <source>
        <dbReference type="EMBL" id="MDR8261592.1"/>
    </source>
</evidence>
<proteinExistence type="predicted"/>
<organism evidence="1">
    <name type="scientific">Acinetobacter baumannii</name>
    <dbReference type="NCBI Taxonomy" id="470"/>
    <lineage>
        <taxon>Bacteria</taxon>
        <taxon>Pseudomonadati</taxon>
        <taxon>Pseudomonadota</taxon>
        <taxon>Gammaproteobacteria</taxon>
        <taxon>Moraxellales</taxon>
        <taxon>Moraxellaceae</taxon>
        <taxon>Acinetobacter</taxon>
        <taxon>Acinetobacter calcoaceticus/baumannii complex</taxon>
    </lineage>
</organism>
<accession>A0ABD5DAW2</accession>
<dbReference type="AlphaFoldDB" id="A0ABD5DAW2"/>
<dbReference type="EMBL" id="VMBB01000021">
    <property type="protein sequence ID" value="MDR8261592.1"/>
    <property type="molecule type" value="Genomic_DNA"/>
</dbReference>